<dbReference type="SUPFAM" id="SSF81631">
    <property type="entry name" value="PAP/OAS1 substrate-binding domain"/>
    <property type="match status" value="1"/>
</dbReference>
<dbReference type="InterPro" id="IPR007530">
    <property type="entry name" value="Aminoglycoside_adenylylTfrase"/>
</dbReference>
<dbReference type="EMBL" id="LCBN01000040">
    <property type="protein sequence ID" value="KKS12815.1"/>
    <property type="molecule type" value="Genomic_DNA"/>
</dbReference>
<dbReference type="AlphaFoldDB" id="A0A0G0WIW8"/>
<evidence type="ECO:0000313" key="2">
    <source>
        <dbReference type="Proteomes" id="UP000034753"/>
    </source>
</evidence>
<gene>
    <name evidence="1" type="ORF">UU67_C0040G0004</name>
</gene>
<dbReference type="Gene3D" id="3.30.460.10">
    <property type="entry name" value="Beta Polymerase, domain 2"/>
    <property type="match status" value="1"/>
</dbReference>
<name>A0A0G0WIW8_9BACT</name>
<evidence type="ECO:0008006" key="3">
    <source>
        <dbReference type="Google" id="ProtNLM"/>
    </source>
</evidence>
<dbReference type="Pfam" id="PF04439">
    <property type="entry name" value="Adenyl_transf"/>
    <property type="match status" value="1"/>
</dbReference>
<organism evidence="1 2">
    <name type="scientific">Candidatus Daviesbacteria bacterium GW2011_GWB1_41_5</name>
    <dbReference type="NCBI Taxonomy" id="1618429"/>
    <lineage>
        <taxon>Bacteria</taxon>
        <taxon>Candidatus Daviesiibacteriota</taxon>
    </lineage>
</organism>
<dbReference type="InterPro" id="IPR043519">
    <property type="entry name" value="NT_sf"/>
</dbReference>
<dbReference type="SUPFAM" id="SSF81301">
    <property type="entry name" value="Nucleotidyltransferase"/>
    <property type="match status" value="1"/>
</dbReference>
<dbReference type="Proteomes" id="UP000034753">
    <property type="component" value="Unassembled WGS sequence"/>
</dbReference>
<dbReference type="Gene3D" id="1.20.120.330">
    <property type="entry name" value="Nucleotidyltransferases domain 2"/>
    <property type="match status" value="1"/>
</dbReference>
<comment type="caution">
    <text evidence="1">The sequence shown here is derived from an EMBL/GenBank/DDBJ whole genome shotgun (WGS) entry which is preliminary data.</text>
</comment>
<proteinExistence type="predicted"/>
<sequence>MNDPKDIIFTLKTELEKNPKVVALVLVGSHARETVYKADPYSDMEIYIVVEDDKKEELEKELPEIVNQLGKVIFSYQNPWAGFSTVFEDLFRLEFPIVKKSDLSSAFSRPKAQEVKVIFDKSAGELGKALGRRPDGLDFKKLFKDQTVHFWYMAILAVQYFKKGEIYNSRSALQILQSSLIKLFELLQDPNILLLETNKRIEQFLSAEQLESLKQLSPPYDHEQIRRALIKILSAFSQAAQKVTEKNNYSYNQEIEDYIKPKLEKLLNEK</sequence>
<reference evidence="1 2" key="1">
    <citation type="journal article" date="2015" name="Nature">
        <title>rRNA introns, odd ribosomes, and small enigmatic genomes across a large radiation of phyla.</title>
        <authorList>
            <person name="Brown C.T."/>
            <person name="Hug L.A."/>
            <person name="Thomas B.C."/>
            <person name="Sharon I."/>
            <person name="Castelle C.J."/>
            <person name="Singh A."/>
            <person name="Wilkins M.J."/>
            <person name="Williams K.H."/>
            <person name="Banfield J.F."/>
        </authorList>
    </citation>
    <scope>NUCLEOTIDE SEQUENCE [LARGE SCALE GENOMIC DNA]</scope>
</reference>
<accession>A0A0G0WIW8</accession>
<evidence type="ECO:0000313" key="1">
    <source>
        <dbReference type="EMBL" id="KKS12815.1"/>
    </source>
</evidence>
<protein>
    <recommendedName>
        <fullName evidence="3">Polymerase nucleotidyl transferase domain-containing protein</fullName>
    </recommendedName>
</protein>